<dbReference type="AlphaFoldDB" id="A0A644YCE0"/>
<sequence length="379" mass="42970">MNQKELNEIRRRMAPNKSNISKIYGCYVNSKKEILSYLEESLGIMPELETEKYMIFLKKSLSGSLGKNLIDIVFSTQQVLDSDEHRLLTSLTSSALRDTAAREQFYQKVIQSLDMEDSNYLILLASDAYDVPYRGKDDEIQADASDTVFKYIICAVCPVRDGKPELGYFSGENEFHGYATNQIVAPPELGFMFPTFDDRTANIYNALFYSKNTAQIHHEFIDAVFHTKAPMSADEQKETFQSVLAESLEDGCSYDVMQAVHEQIRERIEQHKENKNPDCLDITVREVGEILHSNGISEEQIQVFQEKCGEEFGDGAVLNPRNIIDSSKFELVTPQVKISVDPEYSYMVETKVIDGKKYILIPADEGVEVNGIDVKIAKD</sequence>
<accession>A0A644YCE0</accession>
<reference evidence="1" key="1">
    <citation type="submission" date="2019-08" db="EMBL/GenBank/DDBJ databases">
        <authorList>
            <person name="Kucharzyk K."/>
            <person name="Murdoch R.W."/>
            <person name="Higgins S."/>
            <person name="Loffler F."/>
        </authorList>
    </citation>
    <scope>NUCLEOTIDE SEQUENCE</scope>
</reference>
<dbReference type="Pfam" id="PF14199">
    <property type="entry name" value="DUF4317"/>
    <property type="match status" value="1"/>
</dbReference>
<comment type="caution">
    <text evidence="1">The sequence shown here is derived from an EMBL/GenBank/DDBJ whole genome shotgun (WGS) entry which is preliminary data.</text>
</comment>
<evidence type="ECO:0000313" key="1">
    <source>
        <dbReference type="EMBL" id="MPM26226.1"/>
    </source>
</evidence>
<dbReference type="EMBL" id="VSSQ01004682">
    <property type="protein sequence ID" value="MPM26226.1"/>
    <property type="molecule type" value="Genomic_DNA"/>
</dbReference>
<gene>
    <name evidence="1" type="ORF">SDC9_72727</name>
</gene>
<proteinExistence type="predicted"/>
<name>A0A644YCE0_9ZZZZ</name>
<dbReference type="InterPro" id="IPR025466">
    <property type="entry name" value="DUF4317"/>
</dbReference>
<evidence type="ECO:0008006" key="2">
    <source>
        <dbReference type="Google" id="ProtNLM"/>
    </source>
</evidence>
<organism evidence="1">
    <name type="scientific">bioreactor metagenome</name>
    <dbReference type="NCBI Taxonomy" id="1076179"/>
    <lineage>
        <taxon>unclassified sequences</taxon>
        <taxon>metagenomes</taxon>
        <taxon>ecological metagenomes</taxon>
    </lineage>
</organism>
<protein>
    <recommendedName>
        <fullName evidence="2">DUF4317 domain-containing protein</fullName>
    </recommendedName>
</protein>